<dbReference type="VEuPathDB" id="CryptoDB:Vbra_18447"/>
<dbReference type="AlphaFoldDB" id="A0A0G4GRB9"/>
<protein>
    <recommendedName>
        <fullName evidence="1">ABM domain-containing protein</fullName>
    </recommendedName>
</protein>
<dbReference type="OrthoDB" id="424421at2759"/>
<dbReference type="EMBL" id="CDMY01000770">
    <property type="protein sequence ID" value="CEM33057.1"/>
    <property type="molecule type" value="Genomic_DNA"/>
</dbReference>
<name>A0A0G4GRB9_VITBC</name>
<dbReference type="Proteomes" id="UP000041254">
    <property type="component" value="Unassembled WGS sequence"/>
</dbReference>
<dbReference type="InParanoid" id="A0A0G4GRB9"/>
<gene>
    <name evidence="2" type="ORF">Vbra_18447</name>
</gene>
<sequence>MVVAAGCETMVIFVPTFKVKEGQVEAFKKICVEGFIAKVKEGIANKAEKGCVHYHFTCSGNTFICQEAYDSAEALKAHLVNVDAEVKKALEIAEIVSAQLHGPQSELDKLTDLIKDMNAKTFAMV</sequence>
<evidence type="ECO:0000313" key="3">
    <source>
        <dbReference type="Proteomes" id="UP000041254"/>
    </source>
</evidence>
<evidence type="ECO:0000313" key="2">
    <source>
        <dbReference type="EMBL" id="CEM33057.1"/>
    </source>
</evidence>
<keyword evidence="3" id="KW-1185">Reference proteome</keyword>
<evidence type="ECO:0000259" key="1">
    <source>
        <dbReference type="Pfam" id="PF03992"/>
    </source>
</evidence>
<feature type="domain" description="ABM" evidence="1">
    <location>
        <begin position="10"/>
        <end position="79"/>
    </location>
</feature>
<dbReference type="InterPro" id="IPR007138">
    <property type="entry name" value="ABM_dom"/>
</dbReference>
<dbReference type="Pfam" id="PF03992">
    <property type="entry name" value="ABM"/>
    <property type="match status" value="1"/>
</dbReference>
<dbReference type="SUPFAM" id="SSF54909">
    <property type="entry name" value="Dimeric alpha+beta barrel"/>
    <property type="match status" value="1"/>
</dbReference>
<accession>A0A0G4GRB9</accession>
<dbReference type="InterPro" id="IPR011008">
    <property type="entry name" value="Dimeric_a/b-barrel"/>
</dbReference>
<reference evidence="2 3" key="1">
    <citation type="submission" date="2014-11" db="EMBL/GenBank/DDBJ databases">
        <authorList>
            <person name="Zhu J."/>
            <person name="Qi W."/>
            <person name="Song R."/>
        </authorList>
    </citation>
    <scope>NUCLEOTIDE SEQUENCE [LARGE SCALE GENOMIC DNA]</scope>
</reference>
<dbReference type="Gene3D" id="3.30.70.100">
    <property type="match status" value="1"/>
</dbReference>
<organism evidence="2 3">
    <name type="scientific">Vitrella brassicaformis (strain CCMP3155)</name>
    <dbReference type="NCBI Taxonomy" id="1169540"/>
    <lineage>
        <taxon>Eukaryota</taxon>
        <taxon>Sar</taxon>
        <taxon>Alveolata</taxon>
        <taxon>Colpodellida</taxon>
        <taxon>Vitrellaceae</taxon>
        <taxon>Vitrella</taxon>
    </lineage>
</organism>
<proteinExistence type="predicted"/>